<dbReference type="RefSeq" id="WP_087457603.1">
    <property type="nucleotide sequence ID" value="NZ_CP021434.1"/>
</dbReference>
<dbReference type="Proteomes" id="UP000195437">
    <property type="component" value="Chromosome"/>
</dbReference>
<dbReference type="KEGG" id="tum:CBW65_15410"/>
<evidence type="ECO:0000313" key="3">
    <source>
        <dbReference type="Proteomes" id="UP000195437"/>
    </source>
</evidence>
<feature type="transmembrane region" description="Helical" evidence="1">
    <location>
        <begin position="51"/>
        <end position="69"/>
    </location>
</feature>
<dbReference type="InterPro" id="IPR025453">
    <property type="entry name" value="DUF4309"/>
</dbReference>
<proteinExistence type="predicted"/>
<evidence type="ECO:0000256" key="1">
    <source>
        <dbReference type="SAM" id="Phobius"/>
    </source>
</evidence>
<keyword evidence="1" id="KW-0472">Membrane</keyword>
<protein>
    <recommendedName>
        <fullName evidence="4">DUF4309 domain-containing protein</fullName>
    </recommendedName>
</protein>
<keyword evidence="3" id="KW-1185">Reference proteome</keyword>
<dbReference type="AlphaFoldDB" id="A0A1Y0IQB6"/>
<evidence type="ECO:0008006" key="4">
    <source>
        <dbReference type="Google" id="ProtNLM"/>
    </source>
</evidence>
<dbReference type="OrthoDB" id="9790935at2"/>
<evidence type="ECO:0000313" key="2">
    <source>
        <dbReference type="EMBL" id="ARU62239.1"/>
    </source>
</evidence>
<keyword evidence="1" id="KW-0812">Transmembrane</keyword>
<organism evidence="2 3">
    <name type="scientific">Tumebacillus avium</name>
    <dbReference type="NCBI Taxonomy" id="1903704"/>
    <lineage>
        <taxon>Bacteria</taxon>
        <taxon>Bacillati</taxon>
        <taxon>Bacillota</taxon>
        <taxon>Bacilli</taxon>
        <taxon>Bacillales</taxon>
        <taxon>Alicyclobacillaceae</taxon>
        <taxon>Tumebacillus</taxon>
    </lineage>
</organism>
<accession>A0A1Y0IQB6</accession>
<dbReference type="EMBL" id="CP021434">
    <property type="protein sequence ID" value="ARU62239.1"/>
    <property type="molecule type" value="Genomic_DNA"/>
</dbReference>
<keyword evidence="1" id="KW-1133">Transmembrane helix</keyword>
<name>A0A1Y0IQB6_9BACL</name>
<dbReference type="Pfam" id="PF14172">
    <property type="entry name" value="DUF4309"/>
    <property type="match status" value="1"/>
</dbReference>
<gene>
    <name evidence="2" type="ORF">CBW65_15410</name>
</gene>
<reference evidence="3" key="1">
    <citation type="submission" date="2017-05" db="EMBL/GenBank/DDBJ databases">
        <authorList>
            <person name="Sung H."/>
        </authorList>
    </citation>
    <scope>NUCLEOTIDE SEQUENCE [LARGE SCALE GENOMIC DNA]</scope>
    <source>
        <strain evidence="3">AR23208</strain>
    </source>
</reference>
<sequence>MKSDHEPNWSELSRQELSREDRQAIWEGLHQRITQWEQEQPKRRQKRVGRLAILSFAATAAVGAMLFALPQLRDDPQQAAPPTARETKQVTEPSQLIQQILASAQLGHVPDSPYTAGVTKISEVEQDLGPANRVDTAGEGRYATYETIGFAFGFDEDGQVFDVRSYRPALQILRYEDVQSVLGRPRQISYYEDKQTTQDILHYQAGTAFDLLLIFPRPTAKQPNPHLHHISVVEFK</sequence>